<dbReference type="AlphaFoldDB" id="A0A383R5X1"/>
<feature type="transmembrane region" description="Helical" evidence="1">
    <location>
        <begin position="64"/>
        <end position="86"/>
    </location>
</feature>
<keyword evidence="1" id="KW-0472">Membrane</keyword>
<reference evidence="4" key="1">
    <citation type="submission" date="2018-08" db="EMBL/GenBank/DDBJ databases">
        <authorList>
            <person name="Chevrot R."/>
        </authorList>
    </citation>
    <scope>NUCLEOTIDE SEQUENCE [LARGE SCALE GENOMIC DNA]</scope>
</reference>
<dbReference type="PANTHER" id="PTHR38034">
    <property type="entry name" value="INNER MEMBRANE PROTEIN YPJD"/>
    <property type="match status" value="1"/>
</dbReference>
<proteinExistence type="predicted"/>
<evidence type="ECO:0000313" key="4">
    <source>
        <dbReference type="Proteomes" id="UP000304148"/>
    </source>
</evidence>
<dbReference type="PANTHER" id="PTHR38034:SF1">
    <property type="entry name" value="INNER MEMBRANE PROTEIN YPJD"/>
    <property type="match status" value="1"/>
</dbReference>
<keyword evidence="1" id="KW-0812">Transmembrane</keyword>
<dbReference type="RefSeq" id="WP_138184644.1">
    <property type="nucleotide sequence ID" value="NZ_LS992241.1"/>
</dbReference>
<dbReference type="EMBL" id="LS992241">
    <property type="protein sequence ID" value="SYX82213.1"/>
    <property type="molecule type" value="Genomic_DNA"/>
</dbReference>
<evidence type="ECO:0000259" key="2">
    <source>
        <dbReference type="Pfam" id="PF01578"/>
    </source>
</evidence>
<feature type="transmembrane region" description="Helical" evidence="1">
    <location>
        <begin position="132"/>
        <end position="157"/>
    </location>
</feature>
<feature type="transmembrane region" description="Helical" evidence="1">
    <location>
        <begin position="246"/>
        <end position="263"/>
    </location>
</feature>
<dbReference type="Pfam" id="PF01578">
    <property type="entry name" value="Cytochrom_C_asm"/>
    <property type="match status" value="1"/>
</dbReference>
<sequence length="275" mass="31639">MVTNSWIYDAIIYTYALSLLFYFSDVVGVNRKAKRMGAGLLTFVWVLQTIFLIVRMVRHQDVPVFSSFEFMFLFSWFLVTVSIVISRFFHIEFIVFFVNLIGFALLLVNMLNDPTMPASMKEWEMMRNLLSFHISLVAFGFAALTISSVFAGMYVFLHHKLKAKQWSDAVRRLPSLERIERFSFLAVVIGIPMILLSLAVAVGAILLDNRTELLIDFKIWFTLVALLLYGSYIVKRSRNDSTGFRLSLLNLGCYAVMMLNFALNSLSTFHRWIGV</sequence>
<feature type="transmembrane region" description="Helical" evidence="1">
    <location>
        <begin position="93"/>
        <end position="112"/>
    </location>
</feature>
<keyword evidence="1" id="KW-1133">Transmembrane helix</keyword>
<feature type="transmembrane region" description="Helical" evidence="1">
    <location>
        <begin position="213"/>
        <end position="234"/>
    </location>
</feature>
<dbReference type="InterPro" id="IPR052372">
    <property type="entry name" value="YpjD/HemX"/>
</dbReference>
<feature type="domain" description="Cytochrome c assembly protein" evidence="2">
    <location>
        <begin position="68"/>
        <end position="269"/>
    </location>
</feature>
<feature type="transmembrane region" description="Helical" evidence="1">
    <location>
        <begin position="6"/>
        <end position="24"/>
    </location>
</feature>
<organism evidence="3 4">
    <name type="scientific">Paenibacillus alvei</name>
    <name type="common">Bacillus alvei</name>
    <dbReference type="NCBI Taxonomy" id="44250"/>
    <lineage>
        <taxon>Bacteria</taxon>
        <taxon>Bacillati</taxon>
        <taxon>Bacillota</taxon>
        <taxon>Bacilli</taxon>
        <taxon>Bacillales</taxon>
        <taxon>Paenibacillaceae</taxon>
        <taxon>Paenibacillus</taxon>
    </lineage>
</organism>
<gene>
    <name evidence="3" type="ORF">PBLR_10633</name>
</gene>
<name>A0A383R5X1_PAEAL</name>
<protein>
    <submittedName>
        <fullName evidence="3">Cytochrome C assembly protein</fullName>
    </submittedName>
</protein>
<dbReference type="InterPro" id="IPR002541">
    <property type="entry name" value="Cyt_c_assembly"/>
</dbReference>
<dbReference type="GO" id="GO:0017004">
    <property type="term" value="P:cytochrome complex assembly"/>
    <property type="evidence" value="ECO:0007669"/>
    <property type="project" value="InterPro"/>
</dbReference>
<dbReference type="Proteomes" id="UP000304148">
    <property type="component" value="Chromosome"/>
</dbReference>
<feature type="transmembrane region" description="Helical" evidence="1">
    <location>
        <begin position="36"/>
        <end position="58"/>
    </location>
</feature>
<evidence type="ECO:0000256" key="1">
    <source>
        <dbReference type="SAM" id="Phobius"/>
    </source>
</evidence>
<dbReference type="GO" id="GO:0020037">
    <property type="term" value="F:heme binding"/>
    <property type="evidence" value="ECO:0007669"/>
    <property type="project" value="InterPro"/>
</dbReference>
<accession>A0A383R5X1</accession>
<feature type="transmembrane region" description="Helical" evidence="1">
    <location>
        <begin position="182"/>
        <end position="207"/>
    </location>
</feature>
<evidence type="ECO:0000313" key="3">
    <source>
        <dbReference type="EMBL" id="SYX82213.1"/>
    </source>
</evidence>